<dbReference type="RefSeq" id="WP_241370360.1">
    <property type="nucleotide sequence ID" value="NZ_JAKZFC010000006.1"/>
</dbReference>
<evidence type="ECO:0000313" key="2">
    <source>
        <dbReference type="EMBL" id="MCH7323188.1"/>
    </source>
</evidence>
<dbReference type="InterPro" id="IPR037126">
    <property type="entry name" value="PdaC/RsiV-like_sf"/>
</dbReference>
<dbReference type="EMBL" id="JAKZFC010000006">
    <property type="protein sequence ID" value="MCH7323188.1"/>
    <property type="molecule type" value="Genomic_DNA"/>
</dbReference>
<protein>
    <submittedName>
        <fullName evidence="2">RsiV family protein</fullName>
    </submittedName>
</protein>
<dbReference type="Gene3D" id="3.90.640.20">
    <property type="entry name" value="Heat-shock cognate protein, ATPase"/>
    <property type="match status" value="1"/>
</dbReference>
<reference evidence="2 3" key="1">
    <citation type="submission" date="2022-03" db="EMBL/GenBank/DDBJ databases">
        <authorList>
            <person name="Jo J.-H."/>
            <person name="Im W.-T."/>
        </authorList>
    </citation>
    <scope>NUCLEOTIDE SEQUENCE [LARGE SCALE GENOMIC DNA]</scope>
    <source>
        <strain evidence="2 3">MA9</strain>
    </source>
</reference>
<dbReference type="Proteomes" id="UP001316087">
    <property type="component" value="Unassembled WGS sequence"/>
</dbReference>
<sequence length="168" mass="19353">MNHAIYEQVKALISLQTGNMPTTVDEMLGFYEIKNNQRQLLSLSLTNYTYHKQAAHGMTYIKSLTFDFNNEKICQLNDLFTPGADYVQRISELVEIQIIQRDIPLLGEFTGIRPDQDFYIADKSLVIYFQLYEITPYVVGLPMFPISVFDLVDIIDEQSPLSRMAVNN</sequence>
<accession>A0ABS9UG07</accession>
<dbReference type="InterPro" id="IPR021729">
    <property type="entry name" value="DUF3298"/>
</dbReference>
<comment type="caution">
    <text evidence="2">The sequence shown here is derived from an EMBL/GenBank/DDBJ whole genome shotgun (WGS) entry which is preliminary data.</text>
</comment>
<dbReference type="Gene3D" id="3.30.565.40">
    <property type="entry name" value="Fervidobacterium nodosum Rt17-B1 like"/>
    <property type="match status" value="1"/>
</dbReference>
<gene>
    <name evidence="2" type="ORF">LZ480_15025</name>
</gene>
<feature type="domain" description="DUF3298" evidence="1">
    <location>
        <begin position="77"/>
        <end position="147"/>
    </location>
</feature>
<evidence type="ECO:0000313" key="3">
    <source>
        <dbReference type="Proteomes" id="UP001316087"/>
    </source>
</evidence>
<name>A0ABS9UG07_9BACL</name>
<keyword evidence="3" id="KW-1185">Reference proteome</keyword>
<organism evidence="2 3">
    <name type="scientific">Solibacillus palustris</name>
    <dbReference type="NCBI Taxonomy" id="2908203"/>
    <lineage>
        <taxon>Bacteria</taxon>
        <taxon>Bacillati</taxon>
        <taxon>Bacillota</taxon>
        <taxon>Bacilli</taxon>
        <taxon>Bacillales</taxon>
        <taxon>Caryophanaceae</taxon>
        <taxon>Solibacillus</taxon>
    </lineage>
</organism>
<proteinExistence type="predicted"/>
<evidence type="ECO:0000259" key="1">
    <source>
        <dbReference type="Pfam" id="PF11738"/>
    </source>
</evidence>
<dbReference type="Pfam" id="PF11738">
    <property type="entry name" value="DUF3298"/>
    <property type="match status" value="1"/>
</dbReference>